<accession>A0A9P6STA6</accession>
<dbReference type="Pfam" id="PF02146">
    <property type="entry name" value="SIR2"/>
    <property type="match status" value="1"/>
</dbReference>
<evidence type="ECO:0000313" key="7">
    <source>
        <dbReference type="EMBL" id="KAF9998791.1"/>
    </source>
</evidence>
<dbReference type="InterPro" id="IPR026591">
    <property type="entry name" value="Sirtuin_cat_small_dom_sf"/>
</dbReference>
<dbReference type="Gene3D" id="3.30.1600.10">
    <property type="entry name" value="SIR2/SIRT2 'Small Domain"/>
    <property type="match status" value="1"/>
</dbReference>
<dbReference type="InterPro" id="IPR050134">
    <property type="entry name" value="NAD-dep_sirtuin_deacylases"/>
</dbReference>
<feature type="binding site" evidence="4">
    <location>
        <position position="194"/>
    </location>
    <ligand>
        <name>Zn(2+)</name>
        <dbReference type="ChEBI" id="CHEBI:29105"/>
    </ligand>
</feature>
<keyword evidence="4" id="KW-0862">Zinc</keyword>
<comment type="similarity">
    <text evidence="1">Belongs to the sirtuin family. Class I subfamily.</text>
</comment>
<evidence type="ECO:0000259" key="6">
    <source>
        <dbReference type="PROSITE" id="PS50305"/>
    </source>
</evidence>
<evidence type="ECO:0000256" key="5">
    <source>
        <dbReference type="SAM" id="MobiDB-lite"/>
    </source>
</evidence>
<proteinExistence type="inferred from homology"/>
<dbReference type="InterPro" id="IPR026590">
    <property type="entry name" value="Ssirtuin_cat_dom"/>
</dbReference>
<keyword evidence="2" id="KW-0808">Transferase</keyword>
<gene>
    <name evidence="7" type="ORF">BGZ80_006710</name>
</gene>
<dbReference type="Gene3D" id="3.40.50.1220">
    <property type="entry name" value="TPP-binding domain"/>
    <property type="match status" value="1"/>
</dbReference>
<dbReference type="PROSITE" id="PS50305">
    <property type="entry name" value="SIRTUIN"/>
    <property type="match status" value="1"/>
</dbReference>
<feature type="region of interest" description="Disordered" evidence="5">
    <location>
        <begin position="330"/>
        <end position="373"/>
    </location>
</feature>
<dbReference type="AlphaFoldDB" id="A0A9P6STA6"/>
<comment type="caution">
    <text evidence="7">The sequence shown here is derived from an EMBL/GenBank/DDBJ whole genome shotgun (WGS) entry which is preliminary data.</text>
</comment>
<dbReference type="PANTHER" id="PTHR11085:SF8">
    <property type="entry name" value="NAD-DEPENDENT HISTONE DEACETYLASE HST3"/>
    <property type="match status" value="1"/>
</dbReference>
<name>A0A9P6STA6_9FUNG</name>
<evidence type="ECO:0000256" key="1">
    <source>
        <dbReference type="ARBA" id="ARBA00006924"/>
    </source>
</evidence>
<feature type="compositionally biased region" description="Basic and acidic residues" evidence="5">
    <location>
        <begin position="333"/>
        <end position="354"/>
    </location>
</feature>
<reference evidence="7" key="1">
    <citation type="journal article" date="2020" name="Fungal Divers.">
        <title>Resolving the Mortierellaceae phylogeny through synthesis of multi-gene phylogenetics and phylogenomics.</title>
        <authorList>
            <person name="Vandepol N."/>
            <person name="Liber J."/>
            <person name="Desiro A."/>
            <person name="Na H."/>
            <person name="Kennedy M."/>
            <person name="Barry K."/>
            <person name="Grigoriev I.V."/>
            <person name="Miller A.N."/>
            <person name="O'Donnell K."/>
            <person name="Stajich J.E."/>
            <person name="Bonito G."/>
        </authorList>
    </citation>
    <scope>NUCLEOTIDE SEQUENCE</scope>
    <source>
        <strain evidence="7">NRRL 2769</strain>
    </source>
</reference>
<evidence type="ECO:0000313" key="8">
    <source>
        <dbReference type="Proteomes" id="UP000703661"/>
    </source>
</evidence>
<dbReference type="CDD" id="cd01407">
    <property type="entry name" value="SIR2-fam"/>
    <property type="match status" value="1"/>
</dbReference>
<keyword evidence="8" id="KW-1185">Reference proteome</keyword>
<evidence type="ECO:0000256" key="4">
    <source>
        <dbReference type="PROSITE-ProRule" id="PRU00236"/>
    </source>
</evidence>
<keyword evidence="4" id="KW-0479">Metal-binding</keyword>
<feature type="region of interest" description="Disordered" evidence="5">
    <location>
        <begin position="455"/>
        <end position="477"/>
    </location>
</feature>
<feature type="binding site" evidence="4">
    <location>
        <position position="166"/>
    </location>
    <ligand>
        <name>Zn(2+)</name>
        <dbReference type="ChEBI" id="CHEBI:29105"/>
    </ligand>
</feature>
<dbReference type="SUPFAM" id="SSF52467">
    <property type="entry name" value="DHS-like NAD/FAD-binding domain"/>
    <property type="match status" value="1"/>
</dbReference>
<dbReference type="InterPro" id="IPR003000">
    <property type="entry name" value="Sirtuin"/>
</dbReference>
<dbReference type="PANTHER" id="PTHR11085">
    <property type="entry name" value="NAD-DEPENDENT PROTEIN DEACYLASE SIRTUIN-5, MITOCHONDRIAL-RELATED"/>
    <property type="match status" value="1"/>
</dbReference>
<feature type="binding site" evidence="4">
    <location>
        <position position="169"/>
    </location>
    <ligand>
        <name>Zn(2+)</name>
        <dbReference type="ChEBI" id="CHEBI:29105"/>
    </ligand>
</feature>
<organism evidence="7 8">
    <name type="scientific">Entomortierella chlamydospora</name>
    <dbReference type="NCBI Taxonomy" id="101097"/>
    <lineage>
        <taxon>Eukaryota</taxon>
        <taxon>Fungi</taxon>
        <taxon>Fungi incertae sedis</taxon>
        <taxon>Mucoromycota</taxon>
        <taxon>Mortierellomycotina</taxon>
        <taxon>Mortierellomycetes</taxon>
        <taxon>Mortierellales</taxon>
        <taxon>Mortierellaceae</taxon>
        <taxon>Entomortierella</taxon>
    </lineage>
</organism>
<sequence>MLTIDLNHSSRDVVSERNLQMVTDVMLKAKKTIVVTGAGISCSSGIPDFRSADGLYNLVKKQYPKTVLKGKDLFDANLFRDCATTAVFYTFISELHAQTLKAKPSPTHHFIKMLSEKGKLLRCYTQNIDCLEEELGMETNLVCEKGKVKKDVNVVQLHGSLRKLKCTICSEPYGFLTDYEKVFREGEAPDCPKCELNDVIRVAQGKRKVATGTLRPDIVLYNENHPFGDAIGRIQLSDLQKSPDVLLVMGTSLKVHGLRLLVRKAAKSVHENKRGCVILVNKTPVVGKEWNGVFDYFIEGECDRWCHIVQDALRKVKVQTKLPFKALTPAQVEKQKQTQEEEKQEQEQSSDKENFVPVDLSKKQKSTSKKRPFSIMSGKKISEEVVSESIQAALGASALGNSSSSRLLSSSPACLSNNNSNITINSNNNNNSSNGNNNVNPSHGRVIAACKRRIRDDSSHTTSVTSSPPPSPKKQNTLAGLHVSKATLRRPVLAKSPAPQASDASAKNVLAVVVVDAPKSIAERRRTRSNC</sequence>
<dbReference type="GO" id="GO:0005634">
    <property type="term" value="C:nucleus"/>
    <property type="evidence" value="ECO:0007669"/>
    <property type="project" value="TreeGrafter"/>
</dbReference>
<evidence type="ECO:0000256" key="3">
    <source>
        <dbReference type="ARBA" id="ARBA00023027"/>
    </source>
</evidence>
<feature type="domain" description="Deacetylase sirtuin-type" evidence="6">
    <location>
        <begin position="12"/>
        <end position="325"/>
    </location>
</feature>
<dbReference type="EMBL" id="JAAAID010003324">
    <property type="protein sequence ID" value="KAF9998791.1"/>
    <property type="molecule type" value="Genomic_DNA"/>
</dbReference>
<evidence type="ECO:0000256" key="2">
    <source>
        <dbReference type="ARBA" id="ARBA00022679"/>
    </source>
</evidence>
<feature type="binding site" evidence="4">
    <location>
        <position position="191"/>
    </location>
    <ligand>
        <name>Zn(2+)</name>
        <dbReference type="ChEBI" id="CHEBI:29105"/>
    </ligand>
</feature>
<feature type="compositionally biased region" description="Basic residues" evidence="5">
    <location>
        <begin position="363"/>
        <end position="372"/>
    </location>
</feature>
<dbReference type="GO" id="GO:0017136">
    <property type="term" value="F:histone deacetylase activity, NAD-dependent"/>
    <property type="evidence" value="ECO:0007669"/>
    <property type="project" value="TreeGrafter"/>
</dbReference>
<protein>
    <recommendedName>
        <fullName evidence="6">Deacetylase sirtuin-type domain-containing protein</fullName>
    </recommendedName>
</protein>
<dbReference type="Proteomes" id="UP000703661">
    <property type="component" value="Unassembled WGS sequence"/>
</dbReference>
<dbReference type="GO" id="GO:0070403">
    <property type="term" value="F:NAD+ binding"/>
    <property type="evidence" value="ECO:0007669"/>
    <property type="project" value="InterPro"/>
</dbReference>
<dbReference type="InterPro" id="IPR029035">
    <property type="entry name" value="DHS-like_NAD/FAD-binding_dom"/>
</dbReference>
<dbReference type="GO" id="GO:0046872">
    <property type="term" value="F:metal ion binding"/>
    <property type="evidence" value="ECO:0007669"/>
    <property type="project" value="UniProtKB-KW"/>
</dbReference>
<feature type="active site" description="Proton acceptor" evidence="4">
    <location>
        <position position="158"/>
    </location>
</feature>
<keyword evidence="3" id="KW-0520">NAD</keyword>